<gene>
    <name evidence="3" type="ORF">GCM10010140_12710</name>
</gene>
<protein>
    <recommendedName>
        <fullName evidence="5">DUF4282 domain-containing protein</fullName>
    </recommendedName>
</protein>
<feature type="region of interest" description="Disordered" evidence="1">
    <location>
        <begin position="1"/>
        <end position="96"/>
    </location>
</feature>
<keyword evidence="4" id="KW-1185">Reference proteome</keyword>
<keyword evidence="2" id="KW-0812">Transmembrane</keyword>
<evidence type="ECO:0000313" key="4">
    <source>
        <dbReference type="Proteomes" id="UP000611554"/>
    </source>
</evidence>
<keyword evidence="2" id="KW-1133">Transmembrane helix</keyword>
<name>A0ABQ2QKS0_9ACTN</name>
<comment type="caution">
    <text evidence="3">The sequence shown here is derived from an EMBL/GenBank/DDBJ whole genome shotgun (WGS) entry which is preliminary data.</text>
</comment>
<organism evidence="3 4">
    <name type="scientific">Streptosporangium pseudovulgare</name>
    <dbReference type="NCBI Taxonomy" id="35765"/>
    <lineage>
        <taxon>Bacteria</taxon>
        <taxon>Bacillati</taxon>
        <taxon>Actinomycetota</taxon>
        <taxon>Actinomycetes</taxon>
        <taxon>Streptosporangiales</taxon>
        <taxon>Streptosporangiaceae</taxon>
        <taxon>Streptosporangium</taxon>
    </lineage>
</organism>
<evidence type="ECO:0008006" key="5">
    <source>
        <dbReference type="Google" id="ProtNLM"/>
    </source>
</evidence>
<sequence length="195" mass="21100">MTNPYQSQDPQPGYGHYAQGGYTHQSGYAQGGHTQDPYQAGQPYGQGGHTQDPYQAGQPYGQGGHTQDPGPHSPGQTPYTPGQYAPPAYRQPAPPPGGTRKGFFARLFDLSFDHYVTTSIIKVIFVILVVIEVLWALSTVALAFDTGPESGVIALFLAPIGLFLAILLTRVWMELLVVIFKIKEDLGAIRDRGGL</sequence>
<feature type="compositionally biased region" description="Polar residues" evidence="1">
    <location>
        <begin position="1"/>
        <end position="10"/>
    </location>
</feature>
<feature type="compositionally biased region" description="Low complexity" evidence="1">
    <location>
        <begin position="81"/>
        <end position="91"/>
    </location>
</feature>
<proteinExistence type="predicted"/>
<reference evidence="4" key="1">
    <citation type="journal article" date="2019" name="Int. J. Syst. Evol. Microbiol.">
        <title>The Global Catalogue of Microorganisms (GCM) 10K type strain sequencing project: providing services to taxonomists for standard genome sequencing and annotation.</title>
        <authorList>
            <consortium name="The Broad Institute Genomics Platform"/>
            <consortium name="The Broad Institute Genome Sequencing Center for Infectious Disease"/>
            <person name="Wu L."/>
            <person name="Ma J."/>
        </authorList>
    </citation>
    <scope>NUCLEOTIDE SEQUENCE [LARGE SCALE GENOMIC DNA]</scope>
    <source>
        <strain evidence="4">JCM 3115</strain>
    </source>
</reference>
<feature type="transmembrane region" description="Helical" evidence="2">
    <location>
        <begin position="123"/>
        <end position="144"/>
    </location>
</feature>
<accession>A0ABQ2QKS0</accession>
<feature type="transmembrane region" description="Helical" evidence="2">
    <location>
        <begin position="150"/>
        <end position="173"/>
    </location>
</feature>
<dbReference type="Pfam" id="PF14110">
    <property type="entry name" value="DUF4282"/>
    <property type="match status" value="1"/>
</dbReference>
<evidence type="ECO:0000256" key="1">
    <source>
        <dbReference type="SAM" id="MobiDB-lite"/>
    </source>
</evidence>
<dbReference type="InterPro" id="IPR025557">
    <property type="entry name" value="DUF4282"/>
</dbReference>
<dbReference type="Proteomes" id="UP000611554">
    <property type="component" value="Unassembled WGS sequence"/>
</dbReference>
<dbReference type="EMBL" id="BMQJ01000002">
    <property type="protein sequence ID" value="GGP84925.1"/>
    <property type="molecule type" value="Genomic_DNA"/>
</dbReference>
<keyword evidence="2" id="KW-0472">Membrane</keyword>
<evidence type="ECO:0000313" key="3">
    <source>
        <dbReference type="EMBL" id="GGP84925.1"/>
    </source>
</evidence>
<dbReference type="RefSeq" id="WP_189245473.1">
    <property type="nucleotide sequence ID" value="NZ_BMQJ01000002.1"/>
</dbReference>
<evidence type="ECO:0000256" key="2">
    <source>
        <dbReference type="SAM" id="Phobius"/>
    </source>
</evidence>